<reference evidence="1 2" key="1">
    <citation type="submission" date="2019-03" db="EMBL/GenBank/DDBJ databases">
        <title>Genomics of glacier-inhabiting Cryobacterium strains.</title>
        <authorList>
            <person name="Liu Q."/>
            <person name="Xin Y.-H."/>
        </authorList>
    </citation>
    <scope>NUCLEOTIDE SEQUENCE [LARGE SCALE GENOMIC DNA]</scope>
    <source>
        <strain evidence="1 2">Sr59</strain>
    </source>
</reference>
<dbReference type="Proteomes" id="UP000298468">
    <property type="component" value="Unassembled WGS sequence"/>
</dbReference>
<dbReference type="RefSeq" id="WP_134641920.1">
    <property type="nucleotide sequence ID" value="NZ_SOHM01000033.1"/>
</dbReference>
<evidence type="ECO:0008006" key="3">
    <source>
        <dbReference type="Google" id="ProtNLM"/>
    </source>
</evidence>
<evidence type="ECO:0000313" key="1">
    <source>
        <dbReference type="EMBL" id="TFD86474.1"/>
    </source>
</evidence>
<keyword evidence="2" id="KW-1185">Reference proteome</keyword>
<dbReference type="AlphaFoldDB" id="A0A4R9BKT7"/>
<proteinExistence type="predicted"/>
<protein>
    <recommendedName>
        <fullName evidence="3">Type II secretion system protein</fullName>
    </recommendedName>
</protein>
<dbReference type="OrthoDB" id="5117357at2"/>
<organism evidence="1 2">
    <name type="scientific">Cryobacterium lactosi</name>
    <dbReference type="NCBI Taxonomy" id="1259202"/>
    <lineage>
        <taxon>Bacteria</taxon>
        <taxon>Bacillati</taxon>
        <taxon>Actinomycetota</taxon>
        <taxon>Actinomycetes</taxon>
        <taxon>Micrococcales</taxon>
        <taxon>Microbacteriaceae</taxon>
        <taxon>Cryobacterium</taxon>
    </lineage>
</organism>
<accession>A0A4R9BKT7</accession>
<comment type="caution">
    <text evidence="1">The sequence shown here is derived from an EMBL/GenBank/DDBJ whole genome shotgun (WGS) entry which is preliminary data.</text>
</comment>
<name>A0A4R9BKT7_9MICO</name>
<sequence>MMLLGLVLAMVTGLFMSVSKSVSLERATDDNTRTASNAVNEMSRVIRAATTLKVTGALVSDPALRFAGREAVVFYSSVDVDAASDLTYLPAKPTMVRFEISSPGRRLVESRWTATAHSSGTSWTFVPPASPASPAATAPANSTRILGGPIAPMTLPLSSASPPLFSYFNEFGVEIALSPTGSLSPADLKLVRSVQISVNLPTVTGSPGSAISVVNTVAPPNLKSP</sequence>
<gene>
    <name evidence="1" type="ORF">E3T61_16335</name>
</gene>
<dbReference type="EMBL" id="SOHM01000033">
    <property type="protein sequence ID" value="TFD86474.1"/>
    <property type="molecule type" value="Genomic_DNA"/>
</dbReference>
<evidence type="ECO:0000313" key="2">
    <source>
        <dbReference type="Proteomes" id="UP000298468"/>
    </source>
</evidence>